<dbReference type="Pfam" id="PF05651">
    <property type="entry name" value="Diacid_rec"/>
    <property type="match status" value="1"/>
</dbReference>
<protein>
    <submittedName>
        <fullName evidence="3">Transcriptional regulator, CdaR family</fullName>
    </submittedName>
</protein>
<evidence type="ECO:0000313" key="3">
    <source>
        <dbReference type="EMBL" id="SDR32527.1"/>
    </source>
</evidence>
<dbReference type="RefSeq" id="WP_090325624.1">
    <property type="nucleotide sequence ID" value="NZ_FNKJ01000003.1"/>
</dbReference>
<dbReference type="EMBL" id="FNKJ01000003">
    <property type="protein sequence ID" value="SDR32527.1"/>
    <property type="molecule type" value="Genomic_DNA"/>
</dbReference>
<evidence type="ECO:0000259" key="1">
    <source>
        <dbReference type="Pfam" id="PF05651"/>
    </source>
</evidence>
<dbReference type="PANTHER" id="PTHR33744:SF15">
    <property type="entry name" value="CARBOHYDRATE DIACID REGULATOR"/>
    <property type="match status" value="1"/>
</dbReference>
<accession>A0A1H1I492</accession>
<dbReference type="PANTHER" id="PTHR33744">
    <property type="entry name" value="CARBOHYDRATE DIACID REGULATOR"/>
    <property type="match status" value="1"/>
</dbReference>
<keyword evidence="4" id="KW-1185">Reference proteome</keyword>
<dbReference type="Gene3D" id="1.10.10.2840">
    <property type="entry name" value="PucR C-terminal helix-turn-helix domain"/>
    <property type="match status" value="1"/>
</dbReference>
<organism evidence="3 4">
    <name type="scientific">Pseudomonas moorei</name>
    <dbReference type="NCBI Taxonomy" id="395599"/>
    <lineage>
        <taxon>Bacteria</taxon>
        <taxon>Pseudomonadati</taxon>
        <taxon>Pseudomonadota</taxon>
        <taxon>Gammaproteobacteria</taxon>
        <taxon>Pseudomonadales</taxon>
        <taxon>Pseudomonadaceae</taxon>
        <taxon>Pseudomonas</taxon>
    </lineage>
</organism>
<reference evidence="4" key="1">
    <citation type="submission" date="2016-10" db="EMBL/GenBank/DDBJ databases">
        <authorList>
            <person name="Varghese N."/>
            <person name="Submissions S."/>
        </authorList>
    </citation>
    <scope>NUCLEOTIDE SEQUENCE [LARGE SCALE GENOMIC DNA]</scope>
    <source>
        <strain evidence="4">BS3775</strain>
    </source>
</reference>
<gene>
    <name evidence="3" type="ORF">SAMN04490195_4871</name>
</gene>
<dbReference type="InterPro" id="IPR025736">
    <property type="entry name" value="PucR_C-HTH_dom"/>
</dbReference>
<dbReference type="OrthoDB" id="9792148at2"/>
<dbReference type="InterPro" id="IPR042070">
    <property type="entry name" value="PucR_C-HTH_sf"/>
</dbReference>
<sequence length="371" mass="41987">MFELDHELAQKIVDRALAILPCNVNVMDSQGLILGSGETERINTRHEGAQLVLANQRVVEIDEHSALSLKGVQPGINVPLMHDERLIGVLGLTGDPQALRTYAELLRMTAEMLVSQRHREGERQWREQRTDDLLGLLLSNTGNSQRLLEEAEQLGLKPYLTRTPVLIELSSELDVTAVCEWLFARVSDSWCLCLSTHTLLWCYPSQSMVDPSKFLQKIEKQGWPILRMAVGVPAQGIEPLRNVCRRVTALAGYGRAVKQGEKYLLLTRYRLPTMLWTHREDDAVGELLAIIDKVQSKDNNGQLIQTLRSWCEHSGQIQSCAEALGVHRNSLRYRMDRIAEITGMDLNKLEDVIELYFGIQLLPHFVTCLCE</sequence>
<feature type="domain" description="PucR C-terminal helix-turn-helix" evidence="2">
    <location>
        <begin position="303"/>
        <end position="359"/>
    </location>
</feature>
<feature type="domain" description="Putative sugar diacid recognition" evidence="1">
    <location>
        <begin position="4"/>
        <end position="133"/>
    </location>
</feature>
<evidence type="ECO:0000313" key="4">
    <source>
        <dbReference type="Proteomes" id="UP000199570"/>
    </source>
</evidence>
<dbReference type="Pfam" id="PF13556">
    <property type="entry name" value="HTH_30"/>
    <property type="match status" value="1"/>
</dbReference>
<dbReference type="InterPro" id="IPR008599">
    <property type="entry name" value="Diacid_rec"/>
</dbReference>
<dbReference type="AlphaFoldDB" id="A0A1H1I492"/>
<evidence type="ECO:0000259" key="2">
    <source>
        <dbReference type="Pfam" id="PF13556"/>
    </source>
</evidence>
<dbReference type="InterPro" id="IPR051448">
    <property type="entry name" value="CdaR-like_regulators"/>
</dbReference>
<name>A0A1H1I492_9PSED</name>
<dbReference type="Proteomes" id="UP000199570">
    <property type="component" value="Unassembled WGS sequence"/>
</dbReference>
<proteinExistence type="predicted"/>